<dbReference type="KEGG" id="tki:TKV_c02520"/>
<gene>
    <name evidence="1" type="ORF">TKV_c02520</name>
</gene>
<keyword evidence="2" id="KW-1185">Reference proteome</keyword>
<sequence>MPPTNKAEKVQEWIIPKGTKVLDGTVAAHEKWERSGEARQIFVPNPEILKEGKNAWYLKGTSYTK</sequence>
<dbReference type="HOGENOM" id="CLU_2848405_0_0_9"/>
<accession>A0A097ANS1</accession>
<dbReference type="RefSeq" id="WP_049684430.1">
    <property type="nucleotide sequence ID" value="NZ_CP009170.1"/>
</dbReference>
<proteinExistence type="predicted"/>
<dbReference type="AlphaFoldDB" id="A0A097ANS1"/>
<protein>
    <submittedName>
        <fullName evidence="1">Uncharacterized protein</fullName>
    </submittedName>
</protein>
<evidence type="ECO:0000313" key="1">
    <source>
        <dbReference type="EMBL" id="AIS51457.1"/>
    </source>
</evidence>
<reference evidence="2" key="1">
    <citation type="journal article" date="2015" name="Genome Announc.">
        <title>Whole-Genome Sequences of 80 Environmental and Clinical Isolates of Burkholderia pseudomallei.</title>
        <authorList>
            <person name="Johnson S.L."/>
            <person name="Baker A.L."/>
            <person name="Chain P.S."/>
            <person name="Currie B.J."/>
            <person name="Daligault H.E."/>
            <person name="Davenport K.W."/>
            <person name="Davis C.B."/>
            <person name="Inglis T.J."/>
            <person name="Kaestli M."/>
            <person name="Koren S."/>
            <person name="Mayo M."/>
            <person name="Merritt A.J."/>
            <person name="Price E.P."/>
            <person name="Sarovich D.S."/>
            <person name="Warner J."/>
            <person name="Rosovitz M.J."/>
        </authorList>
    </citation>
    <scope>NUCLEOTIDE SEQUENCE [LARGE SCALE GENOMIC DNA]</scope>
    <source>
        <strain evidence="2">DSM 2030</strain>
    </source>
</reference>
<dbReference type="STRING" id="2325.TKV_c02520"/>
<name>A0A097ANS1_THEKI</name>
<dbReference type="EMBL" id="CP009170">
    <property type="protein sequence ID" value="AIS51457.1"/>
    <property type="molecule type" value="Genomic_DNA"/>
</dbReference>
<organism evidence="1 2">
    <name type="scientific">Thermoanaerobacter kivui</name>
    <name type="common">Acetogenium kivui</name>
    <dbReference type="NCBI Taxonomy" id="2325"/>
    <lineage>
        <taxon>Bacteria</taxon>
        <taxon>Bacillati</taxon>
        <taxon>Bacillota</taxon>
        <taxon>Clostridia</taxon>
        <taxon>Thermoanaerobacterales</taxon>
        <taxon>Thermoanaerobacteraceae</taxon>
        <taxon>Thermoanaerobacter</taxon>
    </lineage>
</organism>
<evidence type="ECO:0000313" key="2">
    <source>
        <dbReference type="Proteomes" id="UP000029669"/>
    </source>
</evidence>
<dbReference type="Proteomes" id="UP000029669">
    <property type="component" value="Chromosome"/>
</dbReference>